<evidence type="ECO:0000313" key="1">
    <source>
        <dbReference type="EMBL" id="KAA1127063.1"/>
    </source>
</evidence>
<evidence type="ECO:0000313" key="2">
    <source>
        <dbReference type="Proteomes" id="UP000325313"/>
    </source>
</evidence>
<name>A0A5B0RQF6_PUCGR</name>
<proteinExistence type="predicted"/>
<comment type="caution">
    <text evidence="1">The sequence shown here is derived from an EMBL/GenBank/DDBJ whole genome shotgun (WGS) entry which is preliminary data.</text>
</comment>
<dbReference type="AlphaFoldDB" id="A0A5B0RQF6"/>
<gene>
    <name evidence="1" type="ORF">PGTUg99_015837</name>
</gene>
<protein>
    <submittedName>
        <fullName evidence="1">Uncharacterized protein</fullName>
    </submittedName>
</protein>
<reference evidence="1 2" key="1">
    <citation type="submission" date="2019-05" db="EMBL/GenBank/DDBJ databases">
        <title>Emergence of the Ug99 lineage of the wheat stem rust pathogen through somatic hybridization.</title>
        <authorList>
            <person name="Li F."/>
            <person name="Upadhyaya N.M."/>
            <person name="Sperschneider J."/>
            <person name="Matny O."/>
            <person name="Nguyen-Phuc H."/>
            <person name="Mago R."/>
            <person name="Raley C."/>
            <person name="Miller M.E."/>
            <person name="Silverstein K.A.T."/>
            <person name="Henningsen E."/>
            <person name="Hirsch C.D."/>
            <person name="Visser B."/>
            <person name="Pretorius Z.A."/>
            <person name="Steffenson B.J."/>
            <person name="Schwessinger B."/>
            <person name="Dodds P.N."/>
            <person name="Figueroa M."/>
        </authorList>
    </citation>
    <scope>NUCLEOTIDE SEQUENCE [LARGE SCALE GENOMIC DNA]</scope>
    <source>
        <strain evidence="1 2">Ug99</strain>
    </source>
</reference>
<sequence length="97" mass="10885">MYRARRCGGRTRYLVDGPRRRTKNPPPPSWDVLEFATVEFATYHHPLQTVNRNPACGGNSRNEHLFCGLITAVDILLPPMGVPTENNLALNVKRGTN</sequence>
<accession>A0A5B0RQF6</accession>
<dbReference type="EMBL" id="VDEP01000169">
    <property type="protein sequence ID" value="KAA1127063.1"/>
    <property type="molecule type" value="Genomic_DNA"/>
</dbReference>
<organism evidence="1 2">
    <name type="scientific">Puccinia graminis f. sp. tritici</name>
    <dbReference type="NCBI Taxonomy" id="56615"/>
    <lineage>
        <taxon>Eukaryota</taxon>
        <taxon>Fungi</taxon>
        <taxon>Dikarya</taxon>
        <taxon>Basidiomycota</taxon>
        <taxon>Pucciniomycotina</taxon>
        <taxon>Pucciniomycetes</taxon>
        <taxon>Pucciniales</taxon>
        <taxon>Pucciniaceae</taxon>
        <taxon>Puccinia</taxon>
    </lineage>
</organism>
<dbReference type="Proteomes" id="UP000325313">
    <property type="component" value="Unassembled WGS sequence"/>
</dbReference>